<evidence type="ECO:0000256" key="9">
    <source>
        <dbReference type="ARBA" id="ARBA00022771"/>
    </source>
</evidence>
<dbReference type="Pfam" id="PF02845">
    <property type="entry name" value="CUE"/>
    <property type="match status" value="1"/>
</dbReference>
<evidence type="ECO:0000256" key="10">
    <source>
        <dbReference type="ARBA" id="ARBA00022786"/>
    </source>
</evidence>
<keyword evidence="6" id="KW-0808">Transferase</keyword>
<sequence length="571" mass="62862">MGVNTLFISVACTALSLVGLQYWTDVSLEKHKSNGLVVDEFINLEDVSHALDLLLGSYTTLLLVACFATNVAVLIILGLKTIFFSELYTSEIRKMLERLINYIIYKSCTNMLLIGNFSSISGSTNNISSRTVVDLMFQALARDRLERLNVSPSATPWTYFRVYSALLFVLSGDLLWILLCLIIYNETSSPMFLLLFFEPSSIAFETLQAIVVHGFQLLEIWLHHSAGDSASCRLSKILDISPAGSLGEWKGILIRNLGFFLDMMTMLMALAHYLHIWFLHGMAFHLVDAVLFLNIRAILGAIVRRAKGFIKLRGALGTLHGALPDATSEELGVYDDECAICREPMAKAKKLSCKHLFHLACLRSWLDQGLAESYSCPTCRKPLFAGRPENGASTRAAEIPRDEQLARSLSTGLDRPNLPGHNPHPGVFPSQSQNPERVSGIDSSWLSLDGAGPSRLSRVQMVVRQLAAVGETYDQTVLEDAAWSLFPPNPSQAGTSRSAATPAASTLHYPRGAGGFHMRSTSQTVNGSLANIMAMVETVREVLPHIPDDLIFQDLQRTNSVAVTVNNLLQM</sequence>
<dbReference type="Pfam" id="PF25563">
    <property type="entry name" value="TPR_SYVN1_N"/>
    <property type="match status" value="1"/>
</dbReference>
<dbReference type="Pfam" id="PF13639">
    <property type="entry name" value="zf-RING_2"/>
    <property type="match status" value="1"/>
</dbReference>
<dbReference type="Gene3D" id="1.10.8.10">
    <property type="entry name" value="DNA helicase RuvA subunit, C-terminal domain"/>
    <property type="match status" value="1"/>
</dbReference>
<dbReference type="InterPro" id="IPR003892">
    <property type="entry name" value="CUE"/>
</dbReference>
<dbReference type="FunFam" id="3.30.40.10:FF:000259">
    <property type="entry name" value="E3 ubiquitin protein ligase RIN2"/>
    <property type="match status" value="1"/>
</dbReference>
<comment type="caution">
    <text evidence="21">The sequence shown here is derived from an EMBL/GenBank/DDBJ whole genome shotgun (WGS) entry which is preliminary data.</text>
</comment>
<dbReference type="GO" id="GO:0005886">
    <property type="term" value="C:plasma membrane"/>
    <property type="evidence" value="ECO:0007669"/>
    <property type="project" value="TreeGrafter"/>
</dbReference>
<keyword evidence="7 18" id="KW-0812">Transmembrane</keyword>
<comment type="pathway">
    <text evidence="3">Protein modification; protein ubiquitination.</text>
</comment>
<dbReference type="InterPro" id="IPR035667">
    <property type="entry name" value="RIN3_plant_CUE"/>
</dbReference>
<feature type="transmembrane region" description="Helical" evidence="18">
    <location>
        <begin position="58"/>
        <end position="79"/>
    </location>
</feature>
<dbReference type="PANTHER" id="PTHR15067:SF4">
    <property type="entry name" value="E3 UBIQUITIN-PROTEIN LIGASE RNF8"/>
    <property type="match status" value="1"/>
</dbReference>
<dbReference type="PROSITE" id="PS50089">
    <property type="entry name" value="ZF_RING_2"/>
    <property type="match status" value="1"/>
</dbReference>
<comment type="subcellular location">
    <subcellularLocation>
        <location evidence="2">Membrane</location>
        <topology evidence="2">Multi-pass membrane protein</topology>
    </subcellularLocation>
</comment>
<keyword evidence="5" id="KW-0381">Hypersensitive response</keyword>
<reference evidence="22" key="1">
    <citation type="journal article" date="2019" name="Curr. Biol.">
        <title>Genome Sequence of Striga asiatica Provides Insight into the Evolution of Plant Parasitism.</title>
        <authorList>
            <person name="Yoshida S."/>
            <person name="Kim S."/>
            <person name="Wafula E.K."/>
            <person name="Tanskanen J."/>
            <person name="Kim Y.M."/>
            <person name="Honaas L."/>
            <person name="Yang Z."/>
            <person name="Spallek T."/>
            <person name="Conn C.E."/>
            <person name="Ichihashi Y."/>
            <person name="Cheong K."/>
            <person name="Cui S."/>
            <person name="Der J.P."/>
            <person name="Gundlach H."/>
            <person name="Jiao Y."/>
            <person name="Hori C."/>
            <person name="Ishida J.K."/>
            <person name="Kasahara H."/>
            <person name="Kiba T."/>
            <person name="Kim M.S."/>
            <person name="Koo N."/>
            <person name="Laohavisit A."/>
            <person name="Lee Y.H."/>
            <person name="Lumba S."/>
            <person name="McCourt P."/>
            <person name="Mortimer J.C."/>
            <person name="Mutuku J.M."/>
            <person name="Nomura T."/>
            <person name="Sasaki-Sekimoto Y."/>
            <person name="Seto Y."/>
            <person name="Wang Y."/>
            <person name="Wakatake T."/>
            <person name="Sakakibara H."/>
            <person name="Demura T."/>
            <person name="Yamaguchi S."/>
            <person name="Yoneyama K."/>
            <person name="Manabe R.I."/>
            <person name="Nelson D.C."/>
            <person name="Schulman A.H."/>
            <person name="Timko M.P."/>
            <person name="dePamphilis C.W."/>
            <person name="Choi D."/>
            <person name="Shirasu K."/>
        </authorList>
    </citation>
    <scope>NUCLEOTIDE SEQUENCE [LARGE SCALE GENOMIC DNA]</scope>
    <source>
        <strain evidence="22">cv. UVA1</strain>
    </source>
</reference>
<dbReference type="GO" id="GO:0000151">
    <property type="term" value="C:ubiquitin ligase complex"/>
    <property type="evidence" value="ECO:0007669"/>
    <property type="project" value="TreeGrafter"/>
</dbReference>
<dbReference type="InterPro" id="IPR057992">
    <property type="entry name" value="TPR_SYVN1_N"/>
</dbReference>
<evidence type="ECO:0000259" key="20">
    <source>
        <dbReference type="PROSITE" id="PS51140"/>
    </source>
</evidence>
<dbReference type="GO" id="GO:0005829">
    <property type="term" value="C:cytosol"/>
    <property type="evidence" value="ECO:0007669"/>
    <property type="project" value="TreeGrafter"/>
</dbReference>
<keyword evidence="10" id="KW-0833">Ubl conjugation pathway</keyword>
<evidence type="ECO:0000256" key="12">
    <source>
        <dbReference type="ARBA" id="ARBA00022833"/>
    </source>
</evidence>
<dbReference type="InterPro" id="IPR013083">
    <property type="entry name" value="Znf_RING/FYVE/PHD"/>
</dbReference>
<evidence type="ECO:0000259" key="19">
    <source>
        <dbReference type="PROSITE" id="PS50089"/>
    </source>
</evidence>
<feature type="domain" description="CUE" evidence="20">
    <location>
        <begin position="531"/>
        <end position="571"/>
    </location>
</feature>
<name>A0A5A7RAI5_STRAF</name>
<organism evidence="21 22">
    <name type="scientific">Striga asiatica</name>
    <name type="common">Asiatic witchweed</name>
    <name type="synonym">Buchnera asiatica</name>
    <dbReference type="NCBI Taxonomy" id="4170"/>
    <lineage>
        <taxon>Eukaryota</taxon>
        <taxon>Viridiplantae</taxon>
        <taxon>Streptophyta</taxon>
        <taxon>Embryophyta</taxon>
        <taxon>Tracheophyta</taxon>
        <taxon>Spermatophyta</taxon>
        <taxon>Magnoliopsida</taxon>
        <taxon>eudicotyledons</taxon>
        <taxon>Gunneridae</taxon>
        <taxon>Pentapetalae</taxon>
        <taxon>asterids</taxon>
        <taxon>lamiids</taxon>
        <taxon>Lamiales</taxon>
        <taxon>Orobanchaceae</taxon>
        <taxon>Buchnereae</taxon>
        <taxon>Striga</taxon>
    </lineage>
</organism>
<dbReference type="GO" id="GO:0016567">
    <property type="term" value="P:protein ubiquitination"/>
    <property type="evidence" value="ECO:0007669"/>
    <property type="project" value="TreeGrafter"/>
</dbReference>
<dbReference type="PROSITE" id="PS51140">
    <property type="entry name" value="CUE"/>
    <property type="match status" value="1"/>
</dbReference>
<dbReference type="Gene3D" id="3.30.40.10">
    <property type="entry name" value="Zinc/RING finger domain, C3HC4 (zinc finger)"/>
    <property type="match status" value="1"/>
</dbReference>
<dbReference type="EC" id="2.3.2.27" evidence="4"/>
<dbReference type="CDD" id="cd16455">
    <property type="entry name" value="RING-H2_AMFR"/>
    <property type="match status" value="1"/>
</dbReference>
<keyword evidence="14 18" id="KW-0472">Membrane</keyword>
<evidence type="ECO:0000256" key="2">
    <source>
        <dbReference type="ARBA" id="ARBA00004141"/>
    </source>
</evidence>
<dbReference type="GO" id="GO:0009626">
    <property type="term" value="P:plant-type hypersensitive response"/>
    <property type="evidence" value="ECO:0007669"/>
    <property type="project" value="UniProtKB-KW"/>
</dbReference>
<evidence type="ECO:0000256" key="14">
    <source>
        <dbReference type="ARBA" id="ARBA00023136"/>
    </source>
</evidence>
<dbReference type="PANTHER" id="PTHR15067">
    <property type="entry name" value="E3 UBIQUITIN-PROTEIN LIGASE RNF8"/>
    <property type="match status" value="1"/>
</dbReference>
<dbReference type="CDD" id="cd14422">
    <property type="entry name" value="CUE_RIN3_plant"/>
    <property type="match status" value="1"/>
</dbReference>
<evidence type="ECO:0000256" key="13">
    <source>
        <dbReference type="ARBA" id="ARBA00022989"/>
    </source>
</evidence>
<evidence type="ECO:0000256" key="18">
    <source>
        <dbReference type="SAM" id="Phobius"/>
    </source>
</evidence>
<feature type="transmembrane region" description="Helical" evidence="18">
    <location>
        <begin position="162"/>
        <end position="184"/>
    </location>
</feature>
<evidence type="ECO:0000256" key="11">
    <source>
        <dbReference type="ARBA" id="ARBA00022821"/>
    </source>
</evidence>
<dbReference type="GO" id="GO:0043130">
    <property type="term" value="F:ubiquitin binding"/>
    <property type="evidence" value="ECO:0007669"/>
    <property type="project" value="InterPro"/>
</dbReference>
<feature type="transmembrane region" description="Helical" evidence="18">
    <location>
        <begin position="282"/>
        <end position="303"/>
    </location>
</feature>
<evidence type="ECO:0000256" key="5">
    <source>
        <dbReference type="ARBA" id="ARBA00022667"/>
    </source>
</evidence>
<evidence type="ECO:0000256" key="8">
    <source>
        <dbReference type="ARBA" id="ARBA00022723"/>
    </source>
</evidence>
<dbReference type="EMBL" id="BKCP01010515">
    <property type="protein sequence ID" value="GER53374.1"/>
    <property type="molecule type" value="Genomic_DNA"/>
</dbReference>
<keyword evidence="8" id="KW-0479">Metal-binding</keyword>
<evidence type="ECO:0000256" key="6">
    <source>
        <dbReference type="ARBA" id="ARBA00022679"/>
    </source>
</evidence>
<feature type="region of interest" description="Disordered" evidence="17">
    <location>
        <begin position="411"/>
        <end position="442"/>
    </location>
</feature>
<dbReference type="InterPro" id="IPR001841">
    <property type="entry name" value="Znf_RING"/>
</dbReference>
<evidence type="ECO:0000313" key="21">
    <source>
        <dbReference type="EMBL" id="GER53374.1"/>
    </source>
</evidence>
<evidence type="ECO:0000256" key="1">
    <source>
        <dbReference type="ARBA" id="ARBA00000900"/>
    </source>
</evidence>
<gene>
    <name evidence="21" type="ORF">STAS_30880</name>
</gene>
<evidence type="ECO:0000256" key="15">
    <source>
        <dbReference type="ARBA" id="ARBA00065597"/>
    </source>
</evidence>
<dbReference type="GO" id="GO:0034052">
    <property type="term" value="P:positive regulation of plant-type hypersensitive response"/>
    <property type="evidence" value="ECO:0007669"/>
    <property type="project" value="TreeGrafter"/>
</dbReference>
<evidence type="ECO:0000256" key="17">
    <source>
        <dbReference type="SAM" id="MobiDB-lite"/>
    </source>
</evidence>
<keyword evidence="12" id="KW-0862">Zinc</keyword>
<feature type="compositionally biased region" description="Polar residues" evidence="17">
    <location>
        <begin position="429"/>
        <end position="442"/>
    </location>
</feature>
<dbReference type="SMART" id="SM00184">
    <property type="entry name" value="RING"/>
    <property type="match status" value="1"/>
</dbReference>
<dbReference type="Proteomes" id="UP000325081">
    <property type="component" value="Unassembled WGS sequence"/>
</dbReference>
<evidence type="ECO:0000256" key="7">
    <source>
        <dbReference type="ARBA" id="ARBA00022692"/>
    </source>
</evidence>
<dbReference type="SUPFAM" id="SSF57850">
    <property type="entry name" value="RING/U-box"/>
    <property type="match status" value="1"/>
</dbReference>
<proteinExistence type="predicted"/>
<comment type="subunit">
    <text evidence="15">Interacts (via C-terminus) with RPM1 (via N-terminus).</text>
</comment>
<keyword evidence="22" id="KW-1185">Reference proteome</keyword>
<dbReference type="GO" id="GO:0008270">
    <property type="term" value="F:zinc ion binding"/>
    <property type="evidence" value="ECO:0007669"/>
    <property type="project" value="UniProtKB-KW"/>
</dbReference>
<dbReference type="AlphaFoldDB" id="A0A5A7RAI5"/>
<dbReference type="FunFam" id="1.10.8.10:FF:000054">
    <property type="entry name" value="E3 ubiquitin protein ligase RIN2"/>
    <property type="match status" value="1"/>
</dbReference>
<feature type="transmembrane region" description="Helical" evidence="18">
    <location>
        <begin position="99"/>
        <end position="120"/>
    </location>
</feature>
<protein>
    <recommendedName>
        <fullName evidence="4">RING-type E3 ubiquitin transferase</fullName>
        <ecNumber evidence="4">2.3.2.27</ecNumber>
    </recommendedName>
</protein>
<feature type="domain" description="RING-type" evidence="19">
    <location>
        <begin position="338"/>
        <end position="380"/>
    </location>
</feature>
<comment type="catalytic activity">
    <reaction evidence="1">
        <text>S-ubiquitinyl-[E2 ubiquitin-conjugating enzyme]-L-cysteine + [acceptor protein]-L-lysine = [E2 ubiquitin-conjugating enzyme]-L-cysteine + N(6)-ubiquitinyl-[acceptor protein]-L-lysine.</text>
        <dbReference type="EC" id="2.3.2.27"/>
    </reaction>
</comment>
<keyword evidence="11" id="KW-0611">Plant defense</keyword>
<dbReference type="GO" id="GO:0006511">
    <property type="term" value="P:ubiquitin-dependent protein catabolic process"/>
    <property type="evidence" value="ECO:0007669"/>
    <property type="project" value="TreeGrafter"/>
</dbReference>
<evidence type="ECO:0000256" key="3">
    <source>
        <dbReference type="ARBA" id="ARBA00004906"/>
    </source>
</evidence>
<dbReference type="OrthoDB" id="7759664at2759"/>
<feature type="transmembrane region" description="Helical" evidence="18">
    <location>
        <begin position="257"/>
        <end position="276"/>
    </location>
</feature>
<dbReference type="GO" id="GO:0061630">
    <property type="term" value="F:ubiquitin protein ligase activity"/>
    <property type="evidence" value="ECO:0007669"/>
    <property type="project" value="UniProtKB-EC"/>
</dbReference>
<evidence type="ECO:0000256" key="16">
    <source>
        <dbReference type="PROSITE-ProRule" id="PRU00175"/>
    </source>
</evidence>
<accession>A0A5A7RAI5</accession>
<evidence type="ECO:0000256" key="4">
    <source>
        <dbReference type="ARBA" id="ARBA00012483"/>
    </source>
</evidence>
<evidence type="ECO:0000313" key="22">
    <source>
        <dbReference type="Proteomes" id="UP000325081"/>
    </source>
</evidence>
<keyword evidence="13 18" id="KW-1133">Transmembrane helix</keyword>
<keyword evidence="9 16" id="KW-0863">Zinc-finger</keyword>